<dbReference type="Pfam" id="PF04539">
    <property type="entry name" value="Sigma70_r3"/>
    <property type="match status" value="1"/>
</dbReference>
<keyword evidence="3 5" id="KW-0238">DNA-binding</keyword>
<reference evidence="9 10" key="1">
    <citation type="submission" date="2019-04" db="EMBL/GenBank/DDBJ databases">
        <authorList>
            <person name="Li Y."/>
            <person name="Wang J."/>
        </authorList>
    </citation>
    <scope>NUCLEOTIDE SEQUENCE [LARGE SCALE GENOMIC DNA]</scope>
    <source>
        <strain evidence="9 10">DSM 14668</strain>
    </source>
</reference>
<dbReference type="InterPro" id="IPR000943">
    <property type="entry name" value="RNA_pol_sigma70"/>
</dbReference>
<dbReference type="Gene3D" id="1.20.120.1810">
    <property type="match status" value="1"/>
</dbReference>
<evidence type="ECO:0000256" key="1">
    <source>
        <dbReference type="ARBA" id="ARBA00023015"/>
    </source>
</evidence>
<dbReference type="Pfam" id="PF04545">
    <property type="entry name" value="Sigma70_r4"/>
    <property type="match status" value="1"/>
</dbReference>
<keyword evidence="1 5" id="KW-0805">Transcription regulation</keyword>
<feature type="compositionally biased region" description="Basic and acidic residues" evidence="6">
    <location>
        <begin position="147"/>
        <end position="161"/>
    </location>
</feature>
<evidence type="ECO:0000256" key="4">
    <source>
        <dbReference type="ARBA" id="ARBA00023163"/>
    </source>
</evidence>
<dbReference type="InterPro" id="IPR036388">
    <property type="entry name" value="WH-like_DNA-bd_sf"/>
</dbReference>
<evidence type="ECO:0000256" key="2">
    <source>
        <dbReference type="ARBA" id="ARBA00023082"/>
    </source>
</evidence>
<feature type="compositionally biased region" description="Low complexity" evidence="6">
    <location>
        <begin position="164"/>
        <end position="176"/>
    </location>
</feature>
<dbReference type="Gene3D" id="1.10.10.10">
    <property type="entry name" value="Winged helix-like DNA-binding domain superfamily/Winged helix DNA-binding domain"/>
    <property type="match status" value="2"/>
</dbReference>
<dbReference type="PANTHER" id="PTHR30603">
    <property type="entry name" value="RNA POLYMERASE SIGMA FACTOR RPO"/>
    <property type="match status" value="1"/>
</dbReference>
<proteinExistence type="inferred from homology"/>
<dbReference type="SUPFAM" id="SSF88946">
    <property type="entry name" value="Sigma2 domain of RNA polymerase sigma factors"/>
    <property type="match status" value="1"/>
</dbReference>
<accession>A0A4U1JC08</accession>
<dbReference type="Proteomes" id="UP000309215">
    <property type="component" value="Unassembled WGS sequence"/>
</dbReference>
<keyword evidence="4 5" id="KW-0804">Transcription</keyword>
<evidence type="ECO:0000313" key="9">
    <source>
        <dbReference type="EMBL" id="TKD07380.1"/>
    </source>
</evidence>
<feature type="compositionally biased region" description="Basic and acidic residues" evidence="6">
    <location>
        <begin position="71"/>
        <end position="83"/>
    </location>
</feature>
<comment type="function">
    <text evidence="5">Sigma factors are initiation factors that promote the attachment of RNA polymerase to specific initiation sites and are then released.</text>
</comment>
<dbReference type="SUPFAM" id="SSF88659">
    <property type="entry name" value="Sigma3 and sigma4 domains of RNA polymerase sigma factors"/>
    <property type="match status" value="2"/>
</dbReference>
<dbReference type="InterPro" id="IPR007624">
    <property type="entry name" value="RNA_pol_sigma70_r3"/>
</dbReference>
<dbReference type="EMBL" id="SSMQ01000017">
    <property type="protein sequence ID" value="TKD07380.1"/>
    <property type="molecule type" value="Genomic_DNA"/>
</dbReference>
<dbReference type="InterPro" id="IPR050239">
    <property type="entry name" value="Sigma-70_RNA_pol_init_factors"/>
</dbReference>
<dbReference type="NCBIfam" id="TIGR02937">
    <property type="entry name" value="sigma70-ECF"/>
    <property type="match status" value="1"/>
</dbReference>
<dbReference type="PROSITE" id="PS00715">
    <property type="entry name" value="SIGMA70_1"/>
    <property type="match status" value="1"/>
</dbReference>
<dbReference type="InterPro" id="IPR013324">
    <property type="entry name" value="RNA_pol_sigma_r3/r4-like"/>
</dbReference>
<feature type="compositionally biased region" description="Polar residues" evidence="6">
    <location>
        <begin position="1"/>
        <end position="17"/>
    </location>
</feature>
<evidence type="ECO:0000256" key="6">
    <source>
        <dbReference type="SAM" id="MobiDB-lite"/>
    </source>
</evidence>
<dbReference type="PANTHER" id="PTHR30603:SF47">
    <property type="entry name" value="RNA POLYMERASE SIGMA FACTOR SIGD, CHLOROPLASTIC"/>
    <property type="match status" value="1"/>
</dbReference>
<feature type="compositionally biased region" description="Low complexity" evidence="6">
    <location>
        <begin position="198"/>
        <end position="217"/>
    </location>
</feature>
<evidence type="ECO:0000256" key="3">
    <source>
        <dbReference type="ARBA" id="ARBA00023125"/>
    </source>
</evidence>
<dbReference type="OrthoDB" id="9809557at2"/>
<evidence type="ECO:0000259" key="7">
    <source>
        <dbReference type="PROSITE" id="PS00715"/>
    </source>
</evidence>
<dbReference type="GO" id="GO:0016987">
    <property type="term" value="F:sigma factor activity"/>
    <property type="evidence" value="ECO:0007669"/>
    <property type="project" value="UniProtKB-KW"/>
</dbReference>
<name>A0A4U1JC08_9BACT</name>
<dbReference type="GO" id="GO:0003677">
    <property type="term" value="F:DNA binding"/>
    <property type="evidence" value="ECO:0007669"/>
    <property type="project" value="UniProtKB-KW"/>
</dbReference>
<dbReference type="PRINTS" id="PR00046">
    <property type="entry name" value="SIGMA70FCT"/>
</dbReference>
<dbReference type="InterPro" id="IPR014284">
    <property type="entry name" value="RNA_pol_sigma-70_dom"/>
</dbReference>
<dbReference type="Pfam" id="PF04542">
    <property type="entry name" value="Sigma70_r2"/>
    <property type="match status" value="1"/>
</dbReference>
<feature type="region of interest" description="Disordered" evidence="6">
    <location>
        <begin position="1"/>
        <end position="271"/>
    </location>
</feature>
<gene>
    <name evidence="9" type="ORF">E8A74_18210</name>
</gene>
<evidence type="ECO:0000259" key="8">
    <source>
        <dbReference type="PROSITE" id="PS00716"/>
    </source>
</evidence>
<dbReference type="GO" id="GO:0006352">
    <property type="term" value="P:DNA-templated transcription initiation"/>
    <property type="evidence" value="ECO:0007669"/>
    <property type="project" value="InterPro"/>
</dbReference>
<keyword evidence="10" id="KW-1185">Reference proteome</keyword>
<dbReference type="PROSITE" id="PS00716">
    <property type="entry name" value="SIGMA70_2"/>
    <property type="match status" value="1"/>
</dbReference>
<feature type="domain" description="RNA polymerase sigma-70" evidence="7">
    <location>
        <begin position="541"/>
        <end position="554"/>
    </location>
</feature>
<dbReference type="InterPro" id="IPR013325">
    <property type="entry name" value="RNA_pol_sigma_r2"/>
</dbReference>
<dbReference type="InterPro" id="IPR007630">
    <property type="entry name" value="RNA_pol_sigma70_r4"/>
</dbReference>
<feature type="domain" description="RNA polymerase sigma-70" evidence="8">
    <location>
        <begin position="711"/>
        <end position="737"/>
    </location>
</feature>
<dbReference type="AlphaFoldDB" id="A0A4U1JC08"/>
<organism evidence="9 10">
    <name type="scientific">Polyangium fumosum</name>
    <dbReference type="NCBI Taxonomy" id="889272"/>
    <lineage>
        <taxon>Bacteria</taxon>
        <taxon>Pseudomonadati</taxon>
        <taxon>Myxococcota</taxon>
        <taxon>Polyangia</taxon>
        <taxon>Polyangiales</taxon>
        <taxon>Polyangiaceae</taxon>
        <taxon>Polyangium</taxon>
    </lineage>
</organism>
<dbReference type="CDD" id="cd06171">
    <property type="entry name" value="Sigma70_r4"/>
    <property type="match status" value="1"/>
</dbReference>
<feature type="compositionally biased region" description="Polar residues" evidence="6">
    <location>
        <begin position="84"/>
        <end position="105"/>
    </location>
</feature>
<evidence type="ECO:0000256" key="5">
    <source>
        <dbReference type="RuleBase" id="RU362124"/>
    </source>
</evidence>
<keyword evidence="2 5" id="KW-0731">Sigma factor</keyword>
<protein>
    <recommendedName>
        <fullName evidence="5">RNA polymerase sigma factor</fullName>
    </recommendedName>
</protein>
<evidence type="ECO:0000313" key="10">
    <source>
        <dbReference type="Proteomes" id="UP000309215"/>
    </source>
</evidence>
<comment type="similarity">
    <text evidence="5">Belongs to the sigma-70 factor family.</text>
</comment>
<sequence>MPDWTCSQSASSTTTERASMGAHRHRGSPSPTASHDGEPASLHASSEDAPSMPTGGRPDPGPGNSGTYTDDGMKFAEFIEKTSDPVSSIASVNGGPSQPISSRRGSTGIKPHNPPFSPLSGSGNKGPAMASFETPTSPDRSLLDPAESFHSRKGDSEEVNEKPSTATKSKMSTSTARRPDANRPSTKAAMTGSTTRTASAPKPARGSAPGRRGAAVANARPVRRSGTIERRPKGQEPEQTQAPVDDEALLDDARSKTPATPLAKEPLAASDIDIGMLDDEGAAAEEAAAIRPRPEMHDPEPTTAEFIDLEFTPLSRPDSPRTNADRELKDIEEGGGDSMLARYFRDMALHPVMGPEEELETARAVERTEIDHWVALLSYLPAAEFVLDALAEDVAKAGEDEVKAPQIEELQKLVKIAKKQKYKLAPEHEKAWSQLTNELATVIRLPDSDRLWMSRASSIARDLVREPDFEEDTIADTEEGAPIRPPRPTLPMSPSYKRYLDRVEKTFQAQHDAKNRFVKANLRLVVSIARRYNRGRLPLIDLIQEGNIGLMKAVERFDHNRGYRFSTYASWWIRHAISRALADKGRAVRIPVHMLDTYNRVARATQAIIARTGHEPTIEELEKETGVPREKLDKVKDFYAETPFSLDRPVGDEDGRKFIDFLQEENALSPFDHLANRKWSDEVRRLLTTLTPIESRIIRWRFGLDDEDELTLKEIGDKYNLSRERIRQLQEQALVKIRKQMRDYY</sequence>
<comment type="caution">
    <text evidence="9">The sequence shown here is derived from an EMBL/GenBank/DDBJ whole genome shotgun (WGS) entry which is preliminary data.</text>
</comment>
<dbReference type="InterPro" id="IPR007627">
    <property type="entry name" value="RNA_pol_sigma70_r2"/>
</dbReference>
<feature type="compositionally biased region" description="Basic and acidic residues" evidence="6">
    <location>
        <begin position="226"/>
        <end position="236"/>
    </location>
</feature>